<evidence type="ECO:0000313" key="8">
    <source>
        <dbReference type="EMBL" id="OOZ39517.1"/>
    </source>
</evidence>
<proteinExistence type="inferred from homology"/>
<evidence type="ECO:0000256" key="6">
    <source>
        <dbReference type="ARBA" id="ARBA00023136"/>
    </source>
</evidence>
<dbReference type="InterPro" id="IPR002758">
    <property type="entry name" value="Cation_antiport_E"/>
</dbReference>
<dbReference type="OrthoDB" id="9807187at2"/>
<keyword evidence="6 7" id="KW-0472">Membrane</keyword>
<comment type="caution">
    <text evidence="8">The sequence shown here is derived from an EMBL/GenBank/DDBJ whole genome shotgun (WGS) entry which is preliminary data.</text>
</comment>
<dbReference type="RefSeq" id="WP_078484214.1">
    <property type="nucleotide sequence ID" value="NZ_MPRL01000050.1"/>
</dbReference>
<dbReference type="GO" id="GO:0005886">
    <property type="term" value="C:plasma membrane"/>
    <property type="evidence" value="ECO:0007669"/>
    <property type="project" value="UniProtKB-SubCell"/>
</dbReference>
<comment type="similarity">
    <text evidence="2">Belongs to the CPA3 antiporters (TC 2.A.63) subunit E family.</text>
</comment>
<dbReference type="Proteomes" id="UP000191110">
    <property type="component" value="Unassembled WGS sequence"/>
</dbReference>
<keyword evidence="5 7" id="KW-1133">Transmembrane helix</keyword>
<evidence type="ECO:0000313" key="9">
    <source>
        <dbReference type="Proteomes" id="UP000191110"/>
    </source>
</evidence>
<dbReference type="Pfam" id="PF01899">
    <property type="entry name" value="MNHE"/>
    <property type="match status" value="1"/>
</dbReference>
<protein>
    <recommendedName>
        <fullName evidence="10">Cation transporter</fullName>
    </recommendedName>
</protein>
<dbReference type="EMBL" id="MPRL01000050">
    <property type="protein sequence ID" value="OOZ39517.1"/>
    <property type="molecule type" value="Genomic_DNA"/>
</dbReference>
<dbReference type="GO" id="GO:0008324">
    <property type="term" value="F:monoatomic cation transmembrane transporter activity"/>
    <property type="evidence" value="ECO:0007669"/>
    <property type="project" value="InterPro"/>
</dbReference>
<sequence>MPLLASAVLLCLFWLLLSGHYTGLLLSLGVLSVLLVLWTARRMNRVDGASVKAKVSLSFFGYIFWLLWAVVKANVDVVRRIWDPEMPIDPRWRRLDIKVTSNLDKTLYANSITLTPGTLTTEVCEDHFLVHALSEEGIRDLEEGEMERRIQRLGL</sequence>
<dbReference type="PIRSF" id="PIRSF019239">
    <property type="entry name" value="MrpE"/>
    <property type="match status" value="1"/>
</dbReference>
<keyword evidence="9" id="KW-1185">Reference proteome</keyword>
<dbReference type="PANTHER" id="PTHR34584">
    <property type="entry name" value="NA(+)/H(+) ANTIPORTER SUBUNIT E1"/>
    <property type="match status" value="1"/>
</dbReference>
<feature type="transmembrane region" description="Helical" evidence="7">
    <location>
        <begin position="51"/>
        <end position="71"/>
    </location>
</feature>
<comment type="subcellular location">
    <subcellularLocation>
        <location evidence="1">Cell membrane</location>
        <topology evidence="1">Multi-pass membrane protein</topology>
    </subcellularLocation>
</comment>
<evidence type="ECO:0000256" key="2">
    <source>
        <dbReference type="ARBA" id="ARBA00006228"/>
    </source>
</evidence>
<accession>A0A1T2L334</accession>
<dbReference type="AlphaFoldDB" id="A0A1T2L334"/>
<evidence type="ECO:0000256" key="3">
    <source>
        <dbReference type="ARBA" id="ARBA00022475"/>
    </source>
</evidence>
<evidence type="ECO:0000256" key="5">
    <source>
        <dbReference type="ARBA" id="ARBA00022989"/>
    </source>
</evidence>
<keyword evidence="3" id="KW-1003">Cell membrane</keyword>
<evidence type="ECO:0000256" key="1">
    <source>
        <dbReference type="ARBA" id="ARBA00004651"/>
    </source>
</evidence>
<keyword evidence="4 7" id="KW-0812">Transmembrane</keyword>
<evidence type="ECO:0008006" key="10">
    <source>
        <dbReference type="Google" id="ProtNLM"/>
    </source>
</evidence>
<evidence type="ECO:0000256" key="7">
    <source>
        <dbReference type="SAM" id="Phobius"/>
    </source>
</evidence>
<gene>
    <name evidence="8" type="ORF">BOW53_11455</name>
</gene>
<evidence type="ECO:0000256" key="4">
    <source>
        <dbReference type="ARBA" id="ARBA00022692"/>
    </source>
</evidence>
<organism evidence="8 9">
    <name type="scientific">Solemya pervernicosa gill symbiont</name>
    <dbReference type="NCBI Taxonomy" id="642797"/>
    <lineage>
        <taxon>Bacteria</taxon>
        <taxon>Pseudomonadati</taxon>
        <taxon>Pseudomonadota</taxon>
        <taxon>Gammaproteobacteria</taxon>
        <taxon>sulfur-oxidizing symbionts</taxon>
    </lineage>
</organism>
<reference evidence="8 9" key="1">
    <citation type="submission" date="2016-11" db="EMBL/GenBank/DDBJ databases">
        <title>Mixed transmission modes and dynamic genome evolution in an obligate animal-bacterial symbiosis.</title>
        <authorList>
            <person name="Russell S.L."/>
            <person name="Corbett-Detig R.B."/>
            <person name="Cavanaugh C.M."/>
        </authorList>
    </citation>
    <scope>NUCLEOTIDE SEQUENCE [LARGE SCALE GENOMIC DNA]</scope>
    <source>
        <strain evidence="8">Sveles-Q1</strain>
    </source>
</reference>
<dbReference type="PANTHER" id="PTHR34584:SF1">
    <property type="entry name" value="NA(+)_H(+) ANTIPORTER SUBUNIT E1"/>
    <property type="match status" value="1"/>
</dbReference>
<name>A0A1T2L334_9GAMM</name>